<dbReference type="GO" id="GO:0016491">
    <property type="term" value="F:oxidoreductase activity"/>
    <property type="evidence" value="ECO:0007669"/>
    <property type="project" value="UniProtKB-ARBA"/>
</dbReference>
<dbReference type="Pfam" id="PF02754">
    <property type="entry name" value="CCG"/>
    <property type="match status" value="1"/>
</dbReference>
<dbReference type="KEGG" id="tem:JW646_00180"/>
<dbReference type="EMBL" id="CP081135">
    <property type="protein sequence ID" value="UEL47904.1"/>
    <property type="molecule type" value="Genomic_DNA"/>
</dbReference>
<reference evidence="2 3" key="1">
    <citation type="journal article" date="2023" name="Int. J. Syst. Evol. Microbiol.">
        <title>Terrisporobacter hibernicus sp. nov., isolated from bovine faeces in Northern Ireland.</title>
        <authorList>
            <person name="Mitchell M."/>
            <person name="Nguyen S.V."/>
            <person name="Connor M."/>
            <person name="Fairley D.J."/>
            <person name="Donoghue O."/>
            <person name="Marshall H."/>
            <person name="Koolman L."/>
            <person name="McMullan G."/>
            <person name="Schaffer K.E."/>
            <person name="McGrath J.W."/>
            <person name="Fanning S."/>
        </authorList>
    </citation>
    <scope>NUCLEOTIDE SEQUENCE [LARGE SCALE GENOMIC DNA]</scope>
    <source>
        <strain evidence="2 3">MCA3</strain>
    </source>
</reference>
<dbReference type="Proteomes" id="UP001198983">
    <property type="component" value="Chromosome"/>
</dbReference>
<organism evidence="2 3">
    <name type="scientific">Terrisporobacter hibernicus</name>
    <dbReference type="NCBI Taxonomy" id="2813371"/>
    <lineage>
        <taxon>Bacteria</taxon>
        <taxon>Bacillati</taxon>
        <taxon>Bacillota</taxon>
        <taxon>Clostridia</taxon>
        <taxon>Peptostreptococcales</taxon>
        <taxon>Peptostreptococcaceae</taxon>
        <taxon>Terrisporobacter</taxon>
    </lineage>
</organism>
<proteinExistence type="predicted"/>
<evidence type="ECO:0000313" key="2">
    <source>
        <dbReference type="EMBL" id="UEL47904.1"/>
    </source>
</evidence>
<gene>
    <name evidence="2" type="ORF">JW646_00180</name>
</gene>
<dbReference type="AlphaFoldDB" id="A0AAX2ZF17"/>
<keyword evidence="3" id="KW-1185">Reference proteome</keyword>
<protein>
    <submittedName>
        <fullName evidence="2">(Fe-S)-binding protein</fullName>
    </submittedName>
</protein>
<dbReference type="InterPro" id="IPR004017">
    <property type="entry name" value="Cys_rich_dom"/>
</dbReference>
<accession>A0AAX2ZF17</accession>
<evidence type="ECO:0000259" key="1">
    <source>
        <dbReference type="Pfam" id="PF02754"/>
    </source>
</evidence>
<evidence type="ECO:0000313" key="3">
    <source>
        <dbReference type="Proteomes" id="UP001198983"/>
    </source>
</evidence>
<sequence>MSNQTSKTILESIKIEDIDMDKCYFNPGCAMNVYKPHAGNEILKILNQYFGTVKMHSLCCHHNPQLPQGSTIINNCAGCDKRFRSLYEGIQTISIWEILDSIENLSLPNYLGLEVSVQDSCAYRPKPQVHNAIRSLLEKMNIKVIDSEFSKTKSICCGDSYYPTLSIEEINKKQKERAMQMPCEDVVVYCVSCIKSMTIGGKTAHHMLDLVLNQKTEPQELNLKIYHDDLEKYIEAH</sequence>
<dbReference type="RefSeq" id="WP_148557690.1">
    <property type="nucleotide sequence ID" value="NZ_CP081135.1"/>
</dbReference>
<name>A0AAX2ZF17_9FIRM</name>
<feature type="domain" description="Cysteine-rich" evidence="1">
    <location>
        <begin position="116"/>
        <end position="194"/>
    </location>
</feature>